<evidence type="ECO:0000256" key="1">
    <source>
        <dbReference type="SAM" id="Coils"/>
    </source>
</evidence>
<evidence type="ECO:0000259" key="2">
    <source>
        <dbReference type="Pfam" id="PF13271"/>
    </source>
</evidence>
<dbReference type="Proteomes" id="UP001152485">
    <property type="component" value="Unassembled WGS sequence"/>
</dbReference>
<name>A0ABM9GNP6_9GAMM</name>
<dbReference type="EMBL" id="CAMAPD010000037">
    <property type="protein sequence ID" value="CAH9068448.1"/>
    <property type="molecule type" value="Genomic_DNA"/>
</dbReference>
<proteinExistence type="predicted"/>
<feature type="domain" description="DUF4062" evidence="2">
    <location>
        <begin position="6"/>
        <end position="87"/>
    </location>
</feature>
<accession>A0ABM9GNP6</accession>
<comment type="caution">
    <text evidence="3">The sequence shown here is derived from an EMBL/GenBank/DDBJ whole genome shotgun (WGS) entry which is preliminary data.</text>
</comment>
<organism evidence="3 4">
    <name type="scientific">Pseudoalteromonas holothuriae</name>
    <dbReference type="NCBI Taxonomy" id="2963714"/>
    <lineage>
        <taxon>Bacteria</taxon>
        <taxon>Pseudomonadati</taxon>
        <taxon>Pseudomonadota</taxon>
        <taxon>Gammaproteobacteria</taxon>
        <taxon>Alteromonadales</taxon>
        <taxon>Pseudoalteromonadaceae</taxon>
        <taxon>Pseudoalteromonas</taxon>
    </lineage>
</organism>
<sequence length="365" mass="41414">MEKRFQVFISSTFVDLVDERQAVLKSILEMDHMPAGMELFPAADDTAWNLIKDVIDASDYYVLIIGGRYGSLNEEGLSYTEKEYRYAISTKKAVIPLLHQNPDNLPRDKTETDESAWEKLKSFREEVEDKHTCVYWSNADELKSKVIIGLTSTVKRSPAIGWVRADNVPSETTLKEVLTLKQRISELEKELEDTRTAPPPGTEDLMQGQDAFDLEFSFRAMPPHGGWGDDIRYKATISPSWNDIFAGVAPILINEATESSLSDAFRSALAQIAREAYSENEGLKGHTLKNFGFKQDDIYTCMIQLRALGLIKESDKKRSVRDTNSYWALTPYGDQLMVQLRAISRHKKEQRKIGSEVIKSSEQDI</sequence>
<dbReference type="InterPro" id="IPR025139">
    <property type="entry name" value="DUF4062"/>
</dbReference>
<protein>
    <recommendedName>
        <fullName evidence="2">DUF4062 domain-containing protein</fullName>
    </recommendedName>
</protein>
<keyword evidence="1" id="KW-0175">Coiled coil</keyword>
<gene>
    <name evidence="3" type="ORF">PSECIP111951_04152</name>
</gene>
<reference evidence="3 4" key="1">
    <citation type="submission" date="2022-07" db="EMBL/GenBank/DDBJ databases">
        <authorList>
            <person name="Criscuolo A."/>
        </authorList>
    </citation>
    <scope>NUCLEOTIDE SEQUENCE [LARGE SCALE GENOMIC DNA]</scope>
    <source>
        <strain evidence="4">CIP 111951</strain>
    </source>
</reference>
<evidence type="ECO:0000313" key="4">
    <source>
        <dbReference type="Proteomes" id="UP001152485"/>
    </source>
</evidence>
<dbReference type="RefSeq" id="WP_261595457.1">
    <property type="nucleotide sequence ID" value="NZ_CAMAPD010000037.1"/>
</dbReference>
<evidence type="ECO:0000313" key="3">
    <source>
        <dbReference type="EMBL" id="CAH9068448.1"/>
    </source>
</evidence>
<dbReference type="Pfam" id="PF13271">
    <property type="entry name" value="DUF4062"/>
    <property type="match status" value="1"/>
</dbReference>
<feature type="coiled-coil region" evidence="1">
    <location>
        <begin position="170"/>
        <end position="197"/>
    </location>
</feature>